<dbReference type="EMBL" id="OZ075115">
    <property type="protein sequence ID" value="CAL5061077.1"/>
    <property type="molecule type" value="Genomic_DNA"/>
</dbReference>
<dbReference type="PANTHER" id="PTHR35759:SF1">
    <property type="entry name" value="OS07G0673000 PROTEIN"/>
    <property type="match status" value="1"/>
</dbReference>
<reference evidence="1 2" key="2">
    <citation type="submission" date="2024-10" db="EMBL/GenBank/DDBJ databases">
        <authorList>
            <person name="Ryan C."/>
        </authorList>
    </citation>
    <scope>NUCLEOTIDE SEQUENCE [LARGE SCALE GENOMIC DNA]</scope>
</reference>
<keyword evidence="2" id="KW-1185">Reference proteome</keyword>
<protein>
    <submittedName>
        <fullName evidence="1">Uncharacterized protein</fullName>
    </submittedName>
</protein>
<accession>A0ABC9EPK4</accession>
<evidence type="ECO:0000313" key="1">
    <source>
        <dbReference type="EMBL" id="CAL5061077.1"/>
    </source>
</evidence>
<proteinExistence type="predicted"/>
<sequence>MSITIRVAEEKFRTERRRMLHLLFRRPHLPLKLAFTISIAVSCCANPSSPPSHTSASSRSPAPSPKAVAADLLSVLAGPRAAARVPPEEASRLRACLRFLSPVNPASPKVSSWSGGGSRKILLEGRDAGAAEADEMVMWPPAPVMELARIAVDSGGDPGAIHRLLDPTMLPVPDVEGSQKSKCQLTRTPYGRRFANEELNSYLAFLFELIVARGPSVGLNVSLSRYDLFHGHLFLAHETGRLGILFHAKEYPEFDKESFPYSLGYCQAGTNVPYDDSMNLRNILWLAPLPSKETKAWLVPGTLVVLDAHPDGIIYQEMIRDYVQIVRTVYEDDFGEIAVDVNYLNVANAAPIDRIFIC</sequence>
<name>A0ABC9EPK4_9POAL</name>
<reference evidence="2" key="1">
    <citation type="submission" date="2024-06" db="EMBL/GenBank/DDBJ databases">
        <authorList>
            <person name="Ryan C."/>
        </authorList>
    </citation>
    <scope>NUCLEOTIDE SEQUENCE [LARGE SCALE GENOMIC DNA]</scope>
</reference>
<dbReference type="PANTHER" id="PTHR35759">
    <property type="entry name" value="BNAA09G03860D PROTEIN"/>
    <property type="match status" value="1"/>
</dbReference>
<evidence type="ECO:0000313" key="2">
    <source>
        <dbReference type="Proteomes" id="UP001497457"/>
    </source>
</evidence>
<organism evidence="1 2">
    <name type="scientific">Urochloa decumbens</name>
    <dbReference type="NCBI Taxonomy" id="240449"/>
    <lineage>
        <taxon>Eukaryota</taxon>
        <taxon>Viridiplantae</taxon>
        <taxon>Streptophyta</taxon>
        <taxon>Embryophyta</taxon>
        <taxon>Tracheophyta</taxon>
        <taxon>Spermatophyta</taxon>
        <taxon>Magnoliopsida</taxon>
        <taxon>Liliopsida</taxon>
        <taxon>Poales</taxon>
        <taxon>Poaceae</taxon>
        <taxon>PACMAD clade</taxon>
        <taxon>Panicoideae</taxon>
        <taxon>Panicodae</taxon>
        <taxon>Paniceae</taxon>
        <taxon>Melinidinae</taxon>
        <taxon>Urochloa</taxon>
    </lineage>
</organism>
<gene>
    <name evidence="1" type="ORF">URODEC1_LOCUS97513</name>
</gene>
<dbReference type="AlphaFoldDB" id="A0ABC9EPK4"/>
<dbReference type="Proteomes" id="UP001497457">
    <property type="component" value="Chromosome 5rd"/>
</dbReference>